<protein>
    <submittedName>
        <fullName evidence="1">Acetyltransferase</fullName>
    </submittedName>
</protein>
<dbReference type="KEGG" id="alp:LPB137_10410"/>
<dbReference type="Proteomes" id="UP000186074">
    <property type="component" value="Chromosome"/>
</dbReference>
<reference evidence="1 2" key="1">
    <citation type="submission" date="2017-01" db="EMBL/GenBank/DDBJ databases">
        <title>Genome sequencing of Arcobacter sp. LPB0137.</title>
        <authorList>
            <person name="Lee G.-W."/>
            <person name="Yi H."/>
        </authorList>
    </citation>
    <scope>NUCLEOTIDE SEQUENCE [LARGE SCALE GENOMIC DNA]</scope>
    <source>
        <strain evidence="1 2">LPB0137</strain>
    </source>
</reference>
<dbReference type="STRING" id="1850254.LPB137_10410"/>
<keyword evidence="1" id="KW-0808">Transferase</keyword>
<accession>A0A1P8KNU7</accession>
<dbReference type="InterPro" id="IPR051159">
    <property type="entry name" value="Hexapeptide_acetyltransf"/>
</dbReference>
<dbReference type="SUPFAM" id="SSF51161">
    <property type="entry name" value="Trimeric LpxA-like enzymes"/>
    <property type="match status" value="2"/>
</dbReference>
<dbReference type="CDD" id="cd04647">
    <property type="entry name" value="LbH_MAT_like"/>
    <property type="match status" value="1"/>
</dbReference>
<organism evidence="1 2">
    <name type="scientific">Poseidonibacter parvus</name>
    <dbReference type="NCBI Taxonomy" id="1850254"/>
    <lineage>
        <taxon>Bacteria</taxon>
        <taxon>Pseudomonadati</taxon>
        <taxon>Campylobacterota</taxon>
        <taxon>Epsilonproteobacteria</taxon>
        <taxon>Campylobacterales</taxon>
        <taxon>Arcobacteraceae</taxon>
        <taxon>Poseidonibacter</taxon>
    </lineage>
</organism>
<dbReference type="OrthoDB" id="9815592at2"/>
<name>A0A1P8KNU7_9BACT</name>
<dbReference type="AlphaFoldDB" id="A0A1P8KNU7"/>
<proteinExistence type="predicted"/>
<dbReference type="RefSeq" id="WP_076087749.1">
    <property type="nucleotide sequence ID" value="NZ_CP019070.1"/>
</dbReference>
<sequence length="231" mass="25449">MLKNLIEKYVQRTKNKNFNFDESIDSSILLSFTIDKIISLIRGFRFLDSRHFSKKIFLGKNVKIFNKKNIELGNNVNIGDYVKIYALGKKKLTLKDNVNIGSFSQLVISVSFDNIGEYIEIGNNVGMGEFAYIGGAGGVKIGDNTIIGQYLSLHPENHNYEDKGILIREQGVSRKGITIGENCWIGSKVTILDGVTIGNGCIIAAGSVVNKSFPENVIIGGVPAKVLKERC</sequence>
<dbReference type="EMBL" id="CP019070">
    <property type="protein sequence ID" value="APW66227.1"/>
    <property type="molecule type" value="Genomic_DNA"/>
</dbReference>
<dbReference type="GO" id="GO:0016740">
    <property type="term" value="F:transferase activity"/>
    <property type="evidence" value="ECO:0007669"/>
    <property type="project" value="UniProtKB-KW"/>
</dbReference>
<gene>
    <name evidence="1" type="ORF">LPB137_10410</name>
</gene>
<evidence type="ECO:0000313" key="2">
    <source>
        <dbReference type="Proteomes" id="UP000186074"/>
    </source>
</evidence>
<dbReference type="InterPro" id="IPR001451">
    <property type="entry name" value="Hexapep"/>
</dbReference>
<evidence type="ECO:0000313" key="1">
    <source>
        <dbReference type="EMBL" id="APW66227.1"/>
    </source>
</evidence>
<dbReference type="Gene3D" id="2.160.10.10">
    <property type="entry name" value="Hexapeptide repeat proteins"/>
    <property type="match status" value="2"/>
</dbReference>
<dbReference type="InterPro" id="IPR011004">
    <property type="entry name" value="Trimer_LpxA-like_sf"/>
</dbReference>
<dbReference type="Pfam" id="PF00132">
    <property type="entry name" value="Hexapep"/>
    <property type="match status" value="1"/>
</dbReference>
<dbReference type="PANTHER" id="PTHR23416:SF78">
    <property type="entry name" value="LIPOPOLYSACCHARIDE BIOSYNTHESIS O-ACETYL TRANSFERASE WBBJ-RELATED"/>
    <property type="match status" value="1"/>
</dbReference>
<dbReference type="PANTHER" id="PTHR23416">
    <property type="entry name" value="SIALIC ACID SYNTHASE-RELATED"/>
    <property type="match status" value="1"/>
</dbReference>
<keyword evidence="2" id="KW-1185">Reference proteome</keyword>